<name>A0A8J5YWG5_9ROSI</name>
<dbReference type="PANTHER" id="PTHR34576:SF14">
    <property type="entry name" value="MEMBRANE-ASSOCIATED KINASE REGULATOR 6"/>
    <property type="match status" value="1"/>
</dbReference>
<sequence>MIMENSQPLAIESFSSSWLSDHKNSLDGLVESPRESFGYYYGESSNRFLTDQNFNFDATAQTPEPVIIHADELFTNGFIRPIYIDRSKRDSCNTLDSISIQTPTFTSRTENPKGRSGCFFVRKYRKSTKKVLRSLFEHLRPLCHKLGCSRKSTRVDDIERRMMGRAKSWNGSPLASPQQFTPCASMGASCHLENSIYEAVLHCKRSIGYTNPWMESQILSLIVIRAYETKMVQY</sequence>
<reference evidence="1 2" key="1">
    <citation type="journal article" date="2021" name="bioRxiv">
        <title>The Gossypium anomalum genome as a resource for cotton improvement and evolutionary analysis of hybrid incompatibility.</title>
        <authorList>
            <person name="Grover C.E."/>
            <person name="Yuan D."/>
            <person name="Arick M.A."/>
            <person name="Miller E.R."/>
            <person name="Hu G."/>
            <person name="Peterson D.G."/>
            <person name="Wendel J.F."/>
            <person name="Udall J.A."/>
        </authorList>
    </citation>
    <scope>NUCLEOTIDE SEQUENCE [LARGE SCALE GENOMIC DNA]</scope>
    <source>
        <strain evidence="1">JFW-Udall</strain>
        <tissue evidence="1">Leaf</tissue>
    </source>
</reference>
<proteinExistence type="predicted"/>
<evidence type="ECO:0008006" key="3">
    <source>
        <dbReference type="Google" id="ProtNLM"/>
    </source>
</evidence>
<dbReference type="PANTHER" id="PTHR34576">
    <property type="entry name" value="MEMBRANE-ASSOCIATED KINASE REGULATOR 6-RELATED"/>
    <property type="match status" value="1"/>
</dbReference>
<evidence type="ECO:0000313" key="2">
    <source>
        <dbReference type="Proteomes" id="UP000701853"/>
    </source>
</evidence>
<dbReference type="EMBL" id="JAHUZN010000008">
    <property type="protein sequence ID" value="KAG8486286.1"/>
    <property type="molecule type" value="Genomic_DNA"/>
</dbReference>
<dbReference type="OrthoDB" id="1913205at2759"/>
<accession>A0A8J5YWG5</accession>
<evidence type="ECO:0000313" key="1">
    <source>
        <dbReference type="EMBL" id="KAG8486286.1"/>
    </source>
</evidence>
<dbReference type="AlphaFoldDB" id="A0A8J5YWG5"/>
<organism evidence="1 2">
    <name type="scientific">Gossypium anomalum</name>
    <dbReference type="NCBI Taxonomy" id="47600"/>
    <lineage>
        <taxon>Eukaryota</taxon>
        <taxon>Viridiplantae</taxon>
        <taxon>Streptophyta</taxon>
        <taxon>Embryophyta</taxon>
        <taxon>Tracheophyta</taxon>
        <taxon>Spermatophyta</taxon>
        <taxon>Magnoliopsida</taxon>
        <taxon>eudicotyledons</taxon>
        <taxon>Gunneridae</taxon>
        <taxon>Pentapetalae</taxon>
        <taxon>rosids</taxon>
        <taxon>malvids</taxon>
        <taxon>Malvales</taxon>
        <taxon>Malvaceae</taxon>
        <taxon>Malvoideae</taxon>
        <taxon>Gossypium</taxon>
    </lineage>
</organism>
<keyword evidence="2" id="KW-1185">Reference proteome</keyword>
<gene>
    <name evidence="1" type="ORF">CXB51_019677</name>
</gene>
<comment type="caution">
    <text evidence="1">The sequence shown here is derived from an EMBL/GenBank/DDBJ whole genome shotgun (WGS) entry which is preliminary data.</text>
</comment>
<dbReference type="InterPro" id="IPR044699">
    <property type="entry name" value="MAKR6"/>
</dbReference>
<dbReference type="Proteomes" id="UP000701853">
    <property type="component" value="Chromosome 8"/>
</dbReference>
<protein>
    <recommendedName>
        <fullName evidence="3">Membrane-associated kinase regulator 6</fullName>
    </recommendedName>
</protein>